<protein>
    <submittedName>
        <fullName evidence="2">Uncharacterized protein</fullName>
    </submittedName>
</protein>
<comment type="caution">
    <text evidence="2">The sequence shown here is derived from an EMBL/GenBank/DDBJ whole genome shotgun (WGS) entry which is preliminary data.</text>
</comment>
<evidence type="ECO:0000313" key="2">
    <source>
        <dbReference type="EMBL" id="OLQ02223.1"/>
    </source>
</evidence>
<dbReference type="OrthoDB" id="434265at2759"/>
<dbReference type="Proteomes" id="UP000186817">
    <property type="component" value="Unassembled WGS sequence"/>
</dbReference>
<gene>
    <name evidence="2" type="ORF">AK812_SmicGene14969</name>
</gene>
<evidence type="ECO:0000313" key="3">
    <source>
        <dbReference type="Proteomes" id="UP000186817"/>
    </source>
</evidence>
<proteinExistence type="predicted"/>
<name>A0A1Q9E495_SYMMI</name>
<dbReference type="EMBL" id="LSRX01000270">
    <property type="protein sequence ID" value="OLQ02223.1"/>
    <property type="molecule type" value="Genomic_DNA"/>
</dbReference>
<organism evidence="2 3">
    <name type="scientific">Symbiodinium microadriaticum</name>
    <name type="common">Dinoflagellate</name>
    <name type="synonym">Zooxanthella microadriatica</name>
    <dbReference type="NCBI Taxonomy" id="2951"/>
    <lineage>
        <taxon>Eukaryota</taxon>
        <taxon>Sar</taxon>
        <taxon>Alveolata</taxon>
        <taxon>Dinophyceae</taxon>
        <taxon>Suessiales</taxon>
        <taxon>Symbiodiniaceae</taxon>
        <taxon>Symbiodinium</taxon>
    </lineage>
</organism>
<feature type="region of interest" description="Disordered" evidence="1">
    <location>
        <begin position="105"/>
        <end position="182"/>
    </location>
</feature>
<evidence type="ECO:0000256" key="1">
    <source>
        <dbReference type="SAM" id="MobiDB-lite"/>
    </source>
</evidence>
<feature type="compositionally biased region" description="Basic residues" evidence="1">
    <location>
        <begin position="121"/>
        <end position="135"/>
    </location>
</feature>
<sequence length="266" mass="29110">MTSSTKMVQAVAAAFAHEPRLKEVGLGFLCDHSGKLFTKKPSLKDVRWPHPADLQEGQVSRLASQLQGLRLLSKEVFADLATWLPEPSKGFPLNSQYAGAFDAEDADGVHDEPPEDDEPKKPKKGANRKVKKLKSKPGSQKTGPGEIENLKSKAGSQKTGPQEVENLKSKAGSQKTAAETEDLDPDLIEAYVPNLYGEKRLTYIATHAPQHGSKEAAKMWNSSLQKARLLAGVSLRELKKRKFVDKNCSTNPYKEVVRKQAKLGGA</sequence>
<reference evidence="2 3" key="1">
    <citation type="submission" date="2016-02" db="EMBL/GenBank/DDBJ databases">
        <title>Genome analysis of coral dinoflagellate symbionts highlights evolutionary adaptations to a symbiotic lifestyle.</title>
        <authorList>
            <person name="Aranda M."/>
            <person name="Li Y."/>
            <person name="Liew Y.J."/>
            <person name="Baumgarten S."/>
            <person name="Simakov O."/>
            <person name="Wilson M."/>
            <person name="Piel J."/>
            <person name="Ashoor H."/>
            <person name="Bougouffa S."/>
            <person name="Bajic V.B."/>
            <person name="Ryu T."/>
            <person name="Ravasi T."/>
            <person name="Bayer T."/>
            <person name="Micklem G."/>
            <person name="Kim H."/>
            <person name="Bhak J."/>
            <person name="Lajeunesse T.C."/>
            <person name="Voolstra C.R."/>
        </authorList>
    </citation>
    <scope>NUCLEOTIDE SEQUENCE [LARGE SCALE GENOMIC DNA]</scope>
    <source>
        <strain evidence="2 3">CCMP2467</strain>
    </source>
</reference>
<keyword evidence="3" id="KW-1185">Reference proteome</keyword>
<accession>A0A1Q9E495</accession>
<dbReference type="AlphaFoldDB" id="A0A1Q9E495"/>